<feature type="compositionally biased region" description="Basic residues" evidence="1">
    <location>
        <begin position="354"/>
        <end position="366"/>
    </location>
</feature>
<reference evidence="2 3" key="1">
    <citation type="submission" date="2013-08" db="EMBL/GenBank/DDBJ databases">
        <authorList>
            <person name="Weinstock G."/>
            <person name="Sodergren E."/>
            <person name="Wylie T."/>
            <person name="Fulton L."/>
            <person name="Fulton R."/>
            <person name="Fronick C."/>
            <person name="O'Laughlin M."/>
            <person name="Godfrey J."/>
            <person name="Miner T."/>
            <person name="Herter B."/>
            <person name="Appelbaum E."/>
            <person name="Cordes M."/>
            <person name="Lek S."/>
            <person name="Wollam A."/>
            <person name="Pepin K.H."/>
            <person name="Palsikar V.B."/>
            <person name="Mitreva M."/>
            <person name="Wilson R.K."/>
        </authorList>
    </citation>
    <scope>NUCLEOTIDE SEQUENCE [LARGE SCALE GENOMIC DNA]</scope>
    <source>
        <strain evidence="2 3">F0184</strain>
    </source>
</reference>
<dbReference type="HOGENOM" id="CLU_058821_0_1_11"/>
<protein>
    <recommendedName>
        <fullName evidence="4">Di-and tripeptidase</fullName>
    </recommendedName>
</protein>
<name>U7UZJ4_9MICC</name>
<evidence type="ECO:0000256" key="1">
    <source>
        <dbReference type="SAM" id="MobiDB-lite"/>
    </source>
</evidence>
<feature type="compositionally biased region" description="Basic and acidic residues" evidence="1">
    <location>
        <begin position="367"/>
        <end position="378"/>
    </location>
</feature>
<evidence type="ECO:0000313" key="3">
    <source>
        <dbReference type="Proteomes" id="UP000017174"/>
    </source>
</evidence>
<dbReference type="Proteomes" id="UP000017174">
    <property type="component" value="Unassembled WGS sequence"/>
</dbReference>
<evidence type="ECO:0008006" key="4">
    <source>
        <dbReference type="Google" id="ProtNLM"/>
    </source>
</evidence>
<evidence type="ECO:0000313" key="2">
    <source>
        <dbReference type="EMBL" id="ERT64329.1"/>
    </source>
</evidence>
<comment type="caution">
    <text evidence="2">The sequence shown here is derived from an EMBL/GenBank/DDBJ whole genome shotgun (WGS) entry which is preliminary data.</text>
</comment>
<accession>U7UZJ4</accession>
<dbReference type="EMBL" id="AXZG01000061">
    <property type="protein sequence ID" value="ERT64329.1"/>
    <property type="molecule type" value="Genomic_DNA"/>
</dbReference>
<dbReference type="AlphaFoldDB" id="U7UZJ4"/>
<proteinExistence type="predicted"/>
<dbReference type="PATRIC" id="fig|888019.4.peg.1885"/>
<organism evidence="2 3">
    <name type="scientific">Rothia aeria F0184</name>
    <dbReference type="NCBI Taxonomy" id="888019"/>
    <lineage>
        <taxon>Bacteria</taxon>
        <taxon>Bacillati</taxon>
        <taxon>Actinomycetota</taxon>
        <taxon>Actinomycetes</taxon>
        <taxon>Micrococcales</taxon>
        <taxon>Micrococcaceae</taxon>
        <taxon>Rothia</taxon>
    </lineage>
</organism>
<gene>
    <name evidence="2" type="ORF">HMPREF0742_02262</name>
</gene>
<sequence>MLKPKREQTYRFLYVQKTAAGAPQPRGVGCSTAGITLCASCNLAQFYALTGFKCTNDRKLVALAWRPPKNTGAHTGKPPDRFAMRAPHIKHSAKHALLVNMLDAKKSLFDNDGNPRPALTNALDTVLRLQRPLALSMVKKLRAAHPHETPEQILRRLDRQYLRDVTAIGGVTGASAFVPGVGTVTSMGLSALAVGGYLERTALYAQAVAELHGVHVKDPDLARSMVMAIMLGEEGSQLMNTVLLQTGKATGVSGRWGMLLGGKSSGKMFSVERAIRNMFIKRFLTRQTGAFLGRALPFGVGAVVGGGANYGLGKDVVKNTREAFGDAPPFFPLELMVEPRAPKFDDTNEGKGPSKARRALTGRFKRNKADTKNHDVHSHGLQNPGAQHRKTMGG</sequence>
<feature type="region of interest" description="Disordered" evidence="1">
    <location>
        <begin position="342"/>
        <end position="394"/>
    </location>
</feature>